<dbReference type="InterPro" id="IPR032675">
    <property type="entry name" value="LRR_dom_sf"/>
</dbReference>
<dbReference type="PANTHER" id="PTHR48007:SF29">
    <property type="entry name" value="POLLEN RECEPTOR-LIKE KINASE 3"/>
    <property type="match status" value="1"/>
</dbReference>
<dbReference type="PANTHER" id="PTHR48007">
    <property type="entry name" value="LEUCINE-RICH REPEAT RECEPTOR-LIKE PROTEIN KINASE PXC1"/>
    <property type="match status" value="1"/>
</dbReference>
<protein>
    <submittedName>
        <fullName evidence="2">Leucine-rich repeat protein kinase family protein</fullName>
    </submittedName>
</protein>
<organism evidence="2 3">
    <name type="scientific">Actinidia rufa</name>
    <dbReference type="NCBI Taxonomy" id="165716"/>
    <lineage>
        <taxon>Eukaryota</taxon>
        <taxon>Viridiplantae</taxon>
        <taxon>Streptophyta</taxon>
        <taxon>Embryophyta</taxon>
        <taxon>Tracheophyta</taxon>
        <taxon>Spermatophyta</taxon>
        <taxon>Magnoliopsida</taxon>
        <taxon>eudicotyledons</taxon>
        <taxon>Gunneridae</taxon>
        <taxon>Pentapetalae</taxon>
        <taxon>asterids</taxon>
        <taxon>Ericales</taxon>
        <taxon>Actinidiaceae</taxon>
        <taxon>Actinidia</taxon>
    </lineage>
</organism>
<sequence>MKQARRTSAPELGAELPNIDTVRAKVIVTTALSLLGKLGMNIAALKLGRWATTCDNPEGCQKIEASDETDAQNQPSKEEEKIKQAGSANTALIKLNRSMTNTEGMAMCGSGKTPCEANRTWAGVSCENGRVSVLPLEDIGLSGTIDVDALLQLQALRVISFQNNSFSGPIPDFNRLGALKAIFLSRNQFSGENSFGLLCKNGVIEEDNQFSGIIPLLAQPTSAFLDLSNNLLQGGNSGKSPEIQHELTRAGKGWGRTGGGPRRAAGPGADERERGAFGLTDLMKAGAEVLGNGALGSSYKAMMTNGMTVGGEEDKGHE</sequence>
<evidence type="ECO:0000313" key="3">
    <source>
        <dbReference type="Proteomes" id="UP000585474"/>
    </source>
</evidence>
<dbReference type="SUPFAM" id="SSF52058">
    <property type="entry name" value="L domain-like"/>
    <property type="match status" value="1"/>
</dbReference>
<accession>A0A7J0FEU5</accession>
<keyword evidence="2" id="KW-0808">Transferase</keyword>
<dbReference type="GO" id="GO:0016301">
    <property type="term" value="F:kinase activity"/>
    <property type="evidence" value="ECO:0007669"/>
    <property type="project" value="UniProtKB-KW"/>
</dbReference>
<dbReference type="AlphaFoldDB" id="A0A7J0FEU5"/>
<name>A0A7J0FEU5_9ERIC</name>
<feature type="compositionally biased region" description="Gly residues" evidence="1">
    <location>
        <begin position="252"/>
        <end position="261"/>
    </location>
</feature>
<keyword evidence="2" id="KW-0418">Kinase</keyword>
<feature type="region of interest" description="Disordered" evidence="1">
    <location>
        <begin position="250"/>
        <end position="271"/>
    </location>
</feature>
<reference evidence="2 3" key="1">
    <citation type="submission" date="2019-07" db="EMBL/GenBank/DDBJ databases">
        <title>De Novo Assembly of kiwifruit Actinidia rufa.</title>
        <authorList>
            <person name="Sugita-Konishi S."/>
            <person name="Sato K."/>
            <person name="Mori E."/>
            <person name="Abe Y."/>
            <person name="Kisaki G."/>
            <person name="Hamano K."/>
            <person name="Suezawa K."/>
            <person name="Otani M."/>
            <person name="Fukuda T."/>
            <person name="Manabe T."/>
            <person name="Gomi K."/>
            <person name="Tabuchi M."/>
            <person name="Akimitsu K."/>
            <person name="Kataoka I."/>
        </authorList>
    </citation>
    <scope>NUCLEOTIDE SEQUENCE [LARGE SCALE GENOMIC DNA]</scope>
    <source>
        <strain evidence="3">cv. Fuchu</strain>
    </source>
</reference>
<evidence type="ECO:0000313" key="2">
    <source>
        <dbReference type="EMBL" id="GFY97224.1"/>
    </source>
</evidence>
<dbReference type="Gene3D" id="3.80.10.10">
    <property type="entry name" value="Ribonuclease Inhibitor"/>
    <property type="match status" value="1"/>
</dbReference>
<dbReference type="Proteomes" id="UP000585474">
    <property type="component" value="Unassembled WGS sequence"/>
</dbReference>
<dbReference type="EMBL" id="BJWL01000011">
    <property type="protein sequence ID" value="GFY97224.1"/>
    <property type="molecule type" value="Genomic_DNA"/>
</dbReference>
<comment type="caution">
    <text evidence="2">The sequence shown here is derived from an EMBL/GenBank/DDBJ whole genome shotgun (WGS) entry which is preliminary data.</text>
</comment>
<gene>
    <name evidence="2" type="ORF">Acr_11g0015300</name>
</gene>
<keyword evidence="3" id="KW-1185">Reference proteome</keyword>
<feature type="region of interest" description="Disordered" evidence="1">
    <location>
        <begin position="66"/>
        <end position="85"/>
    </location>
</feature>
<proteinExistence type="predicted"/>
<dbReference type="InterPro" id="IPR046959">
    <property type="entry name" value="PRK1-6/SRF4-like"/>
</dbReference>
<evidence type="ECO:0000256" key="1">
    <source>
        <dbReference type="SAM" id="MobiDB-lite"/>
    </source>
</evidence>
<dbReference type="OrthoDB" id="418615at2759"/>